<evidence type="ECO:0000256" key="1">
    <source>
        <dbReference type="SAM" id="MobiDB-lite"/>
    </source>
</evidence>
<dbReference type="EMBL" id="CP001510">
    <property type="protein sequence ID" value="ACS42378.1"/>
    <property type="molecule type" value="Genomic_DNA"/>
</dbReference>
<evidence type="ECO:0000313" key="2">
    <source>
        <dbReference type="EMBL" id="ACS42378.1"/>
    </source>
</evidence>
<dbReference type="eggNOG" id="ENOG5033JIX">
    <property type="taxonomic scope" value="Bacteria"/>
</dbReference>
<accession>C5ARP0</accession>
<protein>
    <submittedName>
        <fullName evidence="2">Uncharacterized protein</fullName>
    </submittedName>
</protein>
<feature type="region of interest" description="Disordered" evidence="1">
    <location>
        <begin position="32"/>
        <end position="58"/>
    </location>
</feature>
<dbReference type="HOGENOM" id="CLU_169618_0_0_5"/>
<dbReference type="AlphaFoldDB" id="C5ARP0"/>
<proteinExistence type="predicted"/>
<name>C5ARP0_METEA</name>
<dbReference type="OrthoDB" id="9033474at2"/>
<dbReference type="RefSeq" id="WP_015857474.1">
    <property type="nucleotide sequence ID" value="NC_012808.1"/>
</dbReference>
<reference evidence="2 3" key="1">
    <citation type="journal article" date="2009" name="PLoS ONE">
        <title>Methylobacterium genome sequences: a reference blueprint to investigate microbial metabolism of C1 compounds from natural and industrial sources.</title>
        <authorList>
            <person name="Vuilleumier S."/>
            <person name="Chistoserdova L."/>
            <person name="Lee M.-C."/>
            <person name="Bringel F."/>
            <person name="Lajus A."/>
            <person name="Zhou Y."/>
            <person name="Gourion B."/>
            <person name="Barbe V."/>
            <person name="Chang J."/>
            <person name="Cruveiller S."/>
            <person name="Dossat C."/>
            <person name="Gillett W."/>
            <person name="Gruffaz C."/>
            <person name="Haugen E."/>
            <person name="Hourcade E."/>
            <person name="Levy R."/>
            <person name="Mangenot S."/>
            <person name="Muller E."/>
            <person name="Nadalig T."/>
            <person name="Pagni M."/>
            <person name="Penny C."/>
            <person name="Peyraud R."/>
            <person name="Robinson D.G."/>
            <person name="Roche D."/>
            <person name="Rouy Z."/>
            <person name="Saenampechek C."/>
            <person name="Salvignol G."/>
            <person name="Vallenet D."/>
            <person name="Wu Z."/>
            <person name="Marx C.J."/>
            <person name="Vorholt J.A."/>
            <person name="Olson M.V."/>
            <person name="Kaul R."/>
            <person name="Weissenbach J."/>
            <person name="Medigue C."/>
            <person name="Lidstrom M.E."/>
        </authorList>
    </citation>
    <scope>NUCLEOTIDE SEQUENCE [LARGE SCALE GENOMIC DNA]</scope>
    <source>
        <strain evidence="3">ATCC 14718 / DSM 1338 / JCM 2805 / NCIMB 9133 / AM1</strain>
    </source>
</reference>
<sequence>MTPASAPELLDRAGSLNPQHDLFLAEHALTPAERRRLKGGPQANGYAAQPGSGPAGETCRSCSHLVRKHLAKTYRKCGLMRHHWTGGKGTDVLSSAPACRNWKPLSDPEMTGGAK</sequence>
<dbReference type="KEGG" id="mea:Mex_1p4750"/>
<keyword evidence="3" id="KW-1185">Reference proteome</keyword>
<dbReference type="Proteomes" id="UP000009081">
    <property type="component" value="Chromosome"/>
</dbReference>
<evidence type="ECO:0000313" key="3">
    <source>
        <dbReference type="Proteomes" id="UP000009081"/>
    </source>
</evidence>
<gene>
    <name evidence="2" type="ordered locus">MexAM1_META1p4750</name>
</gene>
<organism evidence="2 3">
    <name type="scientific">Methylorubrum extorquens (strain ATCC 14718 / DSM 1338 / JCM 2805 / NCIMB 9133 / AM1)</name>
    <name type="common">Methylobacterium extorquens</name>
    <dbReference type="NCBI Taxonomy" id="272630"/>
    <lineage>
        <taxon>Bacteria</taxon>
        <taxon>Pseudomonadati</taxon>
        <taxon>Pseudomonadota</taxon>
        <taxon>Alphaproteobacteria</taxon>
        <taxon>Hyphomicrobiales</taxon>
        <taxon>Methylobacteriaceae</taxon>
        <taxon>Methylorubrum</taxon>
    </lineage>
</organism>